<feature type="domain" description="DUF6630" evidence="1">
    <location>
        <begin position="34"/>
        <end position="188"/>
    </location>
</feature>
<dbReference type="AlphaFoldDB" id="A0A1T4YPB7"/>
<gene>
    <name evidence="2" type="ORF">SAMN06295879_3655</name>
</gene>
<reference evidence="3" key="1">
    <citation type="submission" date="2017-02" db="EMBL/GenBank/DDBJ databases">
        <authorList>
            <person name="Varghese N."/>
            <person name="Submissions S."/>
        </authorList>
    </citation>
    <scope>NUCLEOTIDE SEQUENCE [LARGE SCALE GENOMIC DNA]</scope>
    <source>
        <strain evidence="3">VKM Ac-2052</strain>
    </source>
</reference>
<accession>A0A1T4YPB7</accession>
<dbReference type="EMBL" id="FUYG01000014">
    <property type="protein sequence ID" value="SKB03105.1"/>
    <property type="molecule type" value="Genomic_DNA"/>
</dbReference>
<evidence type="ECO:0000259" key="1">
    <source>
        <dbReference type="Pfam" id="PF20335"/>
    </source>
</evidence>
<name>A0A1T4YPB7_9MICO</name>
<dbReference type="InterPro" id="IPR046582">
    <property type="entry name" value="DUF6630"/>
</dbReference>
<sequence length="209" mass="23049">MAWNPFRRDRAVDNAVVQPPTAWPHASDDDGAARWRELVGLLSPDAGLAEVVLQAYSSPTAYLEAHAAEAENRGLEDDDVDPWFALVDWLIENELAHELDWKDNAAELAWALSRMSIVLSSGVDLQSVDHADAHLTFGMLRANALLAPAGLELLVFDIDSDSYPVVLVESAKRDRIVALAAELGHRVEMMTPERARHEGGRDYTGEIEL</sequence>
<dbReference type="Proteomes" id="UP000189735">
    <property type="component" value="Unassembled WGS sequence"/>
</dbReference>
<dbReference type="RefSeq" id="WP_078715540.1">
    <property type="nucleotide sequence ID" value="NZ_FUYG01000014.1"/>
</dbReference>
<dbReference type="Pfam" id="PF20335">
    <property type="entry name" value="DUF6630"/>
    <property type="match status" value="1"/>
</dbReference>
<proteinExistence type="predicted"/>
<evidence type="ECO:0000313" key="2">
    <source>
        <dbReference type="EMBL" id="SKB03105.1"/>
    </source>
</evidence>
<organism evidence="2 3">
    <name type="scientific">Agreia bicolorata</name>
    <dbReference type="NCBI Taxonomy" id="110935"/>
    <lineage>
        <taxon>Bacteria</taxon>
        <taxon>Bacillati</taxon>
        <taxon>Actinomycetota</taxon>
        <taxon>Actinomycetes</taxon>
        <taxon>Micrococcales</taxon>
        <taxon>Microbacteriaceae</taxon>
        <taxon>Agreia</taxon>
    </lineage>
</organism>
<protein>
    <recommendedName>
        <fullName evidence="1">DUF6630 domain-containing protein</fullName>
    </recommendedName>
</protein>
<evidence type="ECO:0000313" key="3">
    <source>
        <dbReference type="Proteomes" id="UP000189735"/>
    </source>
</evidence>